<protein>
    <recommendedName>
        <fullName evidence="7">Exostosin GT47 domain-containing protein</fullName>
    </recommendedName>
</protein>
<name>A0A8T0GJZ4_CERPU</name>
<keyword evidence="9" id="KW-1185">Reference proteome</keyword>
<organism evidence="8 9">
    <name type="scientific">Ceratodon purpureus</name>
    <name type="common">Fire moss</name>
    <name type="synonym">Dicranum purpureum</name>
    <dbReference type="NCBI Taxonomy" id="3225"/>
    <lineage>
        <taxon>Eukaryota</taxon>
        <taxon>Viridiplantae</taxon>
        <taxon>Streptophyta</taxon>
        <taxon>Embryophyta</taxon>
        <taxon>Bryophyta</taxon>
        <taxon>Bryophytina</taxon>
        <taxon>Bryopsida</taxon>
        <taxon>Dicranidae</taxon>
        <taxon>Pseudoditrichales</taxon>
        <taxon>Ditrichaceae</taxon>
        <taxon>Ceratodon</taxon>
    </lineage>
</organism>
<evidence type="ECO:0000256" key="6">
    <source>
        <dbReference type="SAM" id="Phobius"/>
    </source>
</evidence>
<dbReference type="Pfam" id="PF03016">
    <property type="entry name" value="Exostosin_GT47"/>
    <property type="match status" value="1"/>
</dbReference>
<feature type="compositionally biased region" description="Basic and acidic residues" evidence="5">
    <location>
        <begin position="267"/>
        <end position="277"/>
    </location>
</feature>
<reference evidence="8" key="1">
    <citation type="submission" date="2020-06" db="EMBL/GenBank/DDBJ databases">
        <title>WGS assembly of Ceratodon purpureus strain R40.</title>
        <authorList>
            <person name="Carey S.B."/>
            <person name="Jenkins J."/>
            <person name="Shu S."/>
            <person name="Lovell J.T."/>
            <person name="Sreedasyam A."/>
            <person name="Maumus F."/>
            <person name="Tiley G.P."/>
            <person name="Fernandez-Pozo N."/>
            <person name="Barry K."/>
            <person name="Chen C."/>
            <person name="Wang M."/>
            <person name="Lipzen A."/>
            <person name="Daum C."/>
            <person name="Saski C.A."/>
            <person name="Payton A.C."/>
            <person name="Mcbreen J.C."/>
            <person name="Conrad R.E."/>
            <person name="Kollar L.M."/>
            <person name="Olsson S."/>
            <person name="Huttunen S."/>
            <person name="Landis J.B."/>
            <person name="Wickett N.J."/>
            <person name="Johnson M.G."/>
            <person name="Rensing S.A."/>
            <person name="Grimwood J."/>
            <person name="Schmutz J."/>
            <person name="Mcdaniel S.F."/>
        </authorList>
    </citation>
    <scope>NUCLEOTIDE SEQUENCE</scope>
    <source>
        <strain evidence="8">R40</strain>
    </source>
</reference>
<keyword evidence="6" id="KW-0472">Membrane</keyword>
<evidence type="ECO:0000256" key="3">
    <source>
        <dbReference type="ARBA" id="ARBA00022968"/>
    </source>
</evidence>
<evidence type="ECO:0000259" key="7">
    <source>
        <dbReference type="Pfam" id="PF03016"/>
    </source>
</evidence>
<gene>
    <name evidence="8" type="ORF">KC19_10G134600</name>
</gene>
<feature type="transmembrane region" description="Helical" evidence="6">
    <location>
        <begin position="20"/>
        <end position="39"/>
    </location>
</feature>
<feature type="region of interest" description="Disordered" evidence="5">
    <location>
        <begin position="655"/>
        <end position="679"/>
    </location>
</feature>
<feature type="compositionally biased region" description="Low complexity" evidence="5">
    <location>
        <begin position="278"/>
        <end position="296"/>
    </location>
</feature>
<evidence type="ECO:0000256" key="2">
    <source>
        <dbReference type="ARBA" id="ARBA00010271"/>
    </source>
</evidence>
<dbReference type="GO" id="GO:0000139">
    <property type="term" value="C:Golgi membrane"/>
    <property type="evidence" value="ECO:0007669"/>
    <property type="project" value="UniProtKB-SubCell"/>
</dbReference>
<comment type="similarity">
    <text evidence="2">Belongs to the glycosyltransferase 47 family.</text>
</comment>
<feature type="domain" description="Exostosin GT47" evidence="7">
    <location>
        <begin position="620"/>
        <end position="961"/>
    </location>
</feature>
<keyword evidence="6" id="KW-1133">Transmembrane helix</keyword>
<accession>A0A8T0GJZ4</accession>
<dbReference type="EMBL" id="CM026431">
    <property type="protein sequence ID" value="KAG0559856.1"/>
    <property type="molecule type" value="Genomic_DNA"/>
</dbReference>
<keyword evidence="6" id="KW-0812">Transmembrane</keyword>
<evidence type="ECO:0000313" key="8">
    <source>
        <dbReference type="EMBL" id="KAG0559856.1"/>
    </source>
</evidence>
<comment type="caution">
    <text evidence="8">The sequence shown here is derived from an EMBL/GenBank/DDBJ whole genome shotgun (WGS) entry which is preliminary data.</text>
</comment>
<comment type="subcellular location">
    <subcellularLocation>
        <location evidence="1">Golgi apparatus membrane</location>
        <topology evidence="1">Single-pass type II membrane protein</topology>
    </subcellularLocation>
</comment>
<dbReference type="PANTHER" id="PTHR11062:SF214">
    <property type="entry name" value="XYLOGLUCAN GALACTOSYLTRANSFERASE XLT2"/>
    <property type="match status" value="1"/>
</dbReference>
<evidence type="ECO:0000256" key="5">
    <source>
        <dbReference type="SAM" id="MobiDB-lite"/>
    </source>
</evidence>
<dbReference type="AlphaFoldDB" id="A0A8T0GJZ4"/>
<dbReference type="Proteomes" id="UP000822688">
    <property type="component" value="Chromosome 10"/>
</dbReference>
<proteinExistence type="inferred from homology"/>
<evidence type="ECO:0000313" key="9">
    <source>
        <dbReference type="Proteomes" id="UP000822688"/>
    </source>
</evidence>
<dbReference type="InterPro" id="IPR040911">
    <property type="entry name" value="Exostosin_GT47"/>
</dbReference>
<evidence type="ECO:0000256" key="1">
    <source>
        <dbReference type="ARBA" id="ARBA00004323"/>
    </source>
</evidence>
<feature type="compositionally biased region" description="Acidic residues" evidence="5">
    <location>
        <begin position="300"/>
        <end position="327"/>
    </location>
</feature>
<dbReference type="GO" id="GO:0016757">
    <property type="term" value="F:glycosyltransferase activity"/>
    <property type="evidence" value="ECO:0007669"/>
    <property type="project" value="InterPro"/>
</dbReference>
<evidence type="ECO:0000256" key="4">
    <source>
        <dbReference type="ARBA" id="ARBA00023034"/>
    </source>
</evidence>
<feature type="region of interest" description="Disordered" evidence="5">
    <location>
        <begin position="267"/>
        <end position="358"/>
    </location>
</feature>
<dbReference type="InterPro" id="IPR004263">
    <property type="entry name" value="Exostosin"/>
</dbReference>
<dbReference type="PANTHER" id="PTHR11062">
    <property type="entry name" value="EXOSTOSIN HEPARAN SULFATE GLYCOSYLTRANSFERASE -RELATED"/>
    <property type="match status" value="1"/>
</dbReference>
<keyword evidence="4" id="KW-0333">Golgi apparatus</keyword>
<feature type="compositionally biased region" description="Polar residues" evidence="5">
    <location>
        <begin position="348"/>
        <end position="358"/>
    </location>
</feature>
<keyword evidence="3" id="KW-0735">Signal-anchor</keyword>
<sequence length="1042" mass="113479">MGGSPKRGRVAAGCMSRGRLILVAVLGIQLLLVVCLMKAPRLIFMGTSSPTASDLVDSAEEAASGSWLWHRFVVEDAKAGGAKTALVPNCTDVNGREVVKGSFIECENHSLLRKINATVSLRNVSANSRPVTLPGESRLRRPGVVATHPGEARDGSVVDELRTARQRRVGRGLPARDGSVVEESGVLRQRRGRVETRLPARSGSVLEDLRVARERRFRVGERLGAAAPGNREAAREQRISSQLKGLIGDSLERDSFRFRSRGSYGDRLRGEVKEQARETSASIATAARTRVPARVPSVDPSEELSEDALEDALSEDASDDDLLEDSDVAIPRSETTHAGRRTSFGPLRSSNATRRSNVTSLEISEASLGNSTELGELEKLTNATAPSALFGALNGTLLDALTANVSGVNTTLGELFGARNGTLRDALPANVSSINGTLIELYGAQNASLRIGPMANVSSINATVAAKVGSLNVSLGDALAVNVSGINATLGELHNATLGDVLTVNASGLINVTLAAQFGALNASLEEALSANVSGINGTLGELSDARNATLGKLSDARNATLGKLSDARNATLGDVLTANVSGMSNVTVGAEFEARNASVRDAVKGNVSDAQNATCLRGLIYVYTLPKKFNTELLENCSSLLRWGDRCRELSNSGLGPSLDESPLRHTQKQGTNHTGGPWYGTDQFNGEVIFHERMLTHPCRTHNPELAKAFYIPYYGGLDVARFLFNVTDKKFTAADRDKLGGELVEWLARSPYWKRHQGVDHLLMLGRITWDFRRKGNHGWGSSLINMPAMANVTKLALERSPWDNMEMAIPYPTGFHPRNDSEVVEWQNSLRKVKRDLLFSFAGAPRKEFPNDFRINLFNQCKQAKSCEVLDCSERKCEDDSLAATRLFTRSTFCLQPRGDSFTRRSIFDSLVAGCIPVFFWTKSAYLQYYWHLPAEYSSYSVFIPKSDIRNGSNIEEILLKISPAEVQQMQETILEMIPRLVYAGPEHELVKFKDAFDTTIDKVMANFDQLRMNHTSVIKQALGPIEENPKQVVAAHT</sequence>